<dbReference type="InterPro" id="IPR010270">
    <property type="entry name" value="Phage_P2_GpM"/>
</dbReference>
<dbReference type="AlphaFoldDB" id="W0HUY6"/>
<evidence type="ECO:0000313" key="1">
    <source>
        <dbReference type="EMBL" id="AHF77579.1"/>
    </source>
</evidence>
<gene>
    <name evidence="1" type="ORF">Sant_2544</name>
</gene>
<dbReference type="Proteomes" id="UP000019028">
    <property type="component" value="Chromosome"/>
</dbReference>
<dbReference type="EMBL" id="CP006569">
    <property type="protein sequence ID" value="AHF77579.1"/>
    <property type="molecule type" value="Genomic_DNA"/>
</dbReference>
<dbReference type="GO" id="GO:0004519">
    <property type="term" value="F:endonuclease activity"/>
    <property type="evidence" value="ECO:0007669"/>
    <property type="project" value="InterPro"/>
</dbReference>
<dbReference type="PATRIC" id="fig|1239307.3.peg.2838"/>
<protein>
    <submittedName>
        <fullName evidence="1">Phage terminase subunit</fullName>
    </submittedName>
</protein>
<evidence type="ECO:0000313" key="2">
    <source>
        <dbReference type="Proteomes" id="UP000019028"/>
    </source>
</evidence>
<sequence>MSLSPCQRHSARIQAERQLQAQQALGVETSLHIQLTALDKDLATAAAMESRAARIDYKRDVLLPRWLPTAQTWLEGESVHQNRIFVWCVIWLFDTGQYDQALDWADEAIARGQETPVAFSSSFPVFVADTVLAWAETEAAQGHDVEPYFSRTRDNVLQNWNVYEVIKAKYLKFAGLHLLRDEHGEPRAAAIEDRDVLRQSLTLLEQAKGFDPKCGVGTMLQRIAARLRALEKATDPKAGAVEGNA</sequence>
<dbReference type="KEGG" id="sod:Sant_2544"/>
<dbReference type="OrthoDB" id="8562788at2"/>
<accession>W0HUY6</accession>
<dbReference type="Pfam" id="PF05944">
    <property type="entry name" value="Phage_term_smal"/>
    <property type="match status" value="1"/>
</dbReference>
<dbReference type="HOGENOM" id="CLU_076316_2_0_6"/>
<dbReference type="RefSeq" id="WP_025422732.1">
    <property type="nucleotide sequence ID" value="NZ_CP006569.1"/>
</dbReference>
<dbReference type="GO" id="GO:0003677">
    <property type="term" value="F:DNA binding"/>
    <property type="evidence" value="ECO:0007669"/>
    <property type="project" value="InterPro"/>
</dbReference>
<organism evidence="1 2">
    <name type="scientific">Sodalis praecaptivus</name>
    <dbReference type="NCBI Taxonomy" id="1239307"/>
    <lineage>
        <taxon>Bacteria</taxon>
        <taxon>Pseudomonadati</taxon>
        <taxon>Pseudomonadota</taxon>
        <taxon>Gammaproteobacteria</taxon>
        <taxon>Enterobacterales</taxon>
        <taxon>Bruguierivoracaceae</taxon>
        <taxon>Sodalis</taxon>
    </lineage>
</organism>
<reference evidence="1 2" key="1">
    <citation type="journal article" date="2014" name="Genome Biol. Evol.">
        <title>Genome degeneration and adaptation in a nascent stage of symbiosis.</title>
        <authorList>
            <person name="Oakeson K.F."/>
            <person name="Gil R."/>
            <person name="Clayton A.L."/>
            <person name="Dunn D.M."/>
            <person name="von Niederhausern A.C."/>
            <person name="Hamil C."/>
            <person name="Aoyagi A."/>
            <person name="Duval B."/>
            <person name="Baca A."/>
            <person name="Silva F.J."/>
            <person name="Vallier A."/>
            <person name="Jackson D.G."/>
            <person name="Latorre A."/>
            <person name="Weiss R.B."/>
            <person name="Heddi A."/>
            <person name="Moya A."/>
            <person name="Dale C."/>
        </authorList>
    </citation>
    <scope>NUCLEOTIDE SEQUENCE [LARGE SCALE GENOMIC DNA]</scope>
    <source>
        <strain evidence="1 2">HS1</strain>
    </source>
</reference>
<keyword evidence="2" id="KW-1185">Reference proteome</keyword>
<name>W0HUY6_9GAMM</name>
<proteinExistence type="predicted"/>